<keyword evidence="1" id="KW-0812">Transmembrane</keyword>
<name>A0A5Q2TMV1_9BACI</name>
<keyword evidence="3" id="KW-1185">Reference proteome</keyword>
<dbReference type="RefSeq" id="WP_153792298.1">
    <property type="nucleotide sequence ID" value="NZ_CP045915.1"/>
</dbReference>
<evidence type="ECO:0000313" key="3">
    <source>
        <dbReference type="Proteomes" id="UP000339690"/>
    </source>
</evidence>
<dbReference type="Pfam" id="PF04854">
    <property type="entry name" value="DUF624"/>
    <property type="match status" value="1"/>
</dbReference>
<proteinExistence type="predicted"/>
<feature type="transmembrane region" description="Helical" evidence="1">
    <location>
        <begin position="129"/>
        <end position="156"/>
    </location>
</feature>
<feature type="transmembrane region" description="Helical" evidence="1">
    <location>
        <begin position="52"/>
        <end position="75"/>
    </location>
</feature>
<protein>
    <submittedName>
        <fullName evidence="2">DUF624 domain-containing protein</fullName>
    </submittedName>
</protein>
<reference evidence="2 3" key="1">
    <citation type="submission" date="2019-11" db="EMBL/GenBank/DDBJ databases">
        <title>Gracilibacillus salitolerans sp. nov., a moderate halophile isolated from a saline soil in northwest China.</title>
        <authorList>
            <person name="Gan L."/>
        </authorList>
    </citation>
    <scope>NUCLEOTIDE SEQUENCE [LARGE SCALE GENOMIC DNA]</scope>
    <source>
        <strain evidence="2 3">SCU50</strain>
    </source>
</reference>
<dbReference type="InterPro" id="IPR006938">
    <property type="entry name" value="DUF624"/>
</dbReference>
<keyword evidence="1" id="KW-1133">Transmembrane helix</keyword>
<sequence length="228" mass="26443">MGMGFTKAIQLITEWIARLFFANIIWLLFNLPVILFSVNVTFANNRQEVTSIIVLLLLIAPFITFPATSALFAVVRKWARDDITIPVFKSYLKYYKENYKASIVAGFIIEFFWIIYAADYYYLTTKISASLALFLIILGVIFLMITLFFICSLVHYELTIKKLLKNSIIMVLTNPFLTVSIGVFNLSIMYISFRYAPYLLLFFLVSSIAFVTFSSFYKIYRKVELIKN</sequence>
<dbReference type="AlphaFoldDB" id="A0A5Q2TMV1"/>
<dbReference type="Proteomes" id="UP000339690">
    <property type="component" value="Chromosome"/>
</dbReference>
<feature type="transmembrane region" description="Helical" evidence="1">
    <location>
        <begin position="168"/>
        <end position="192"/>
    </location>
</feature>
<keyword evidence="1" id="KW-0472">Membrane</keyword>
<dbReference type="KEGG" id="grc:GI584_19595"/>
<accession>A0A5Q2TMV1</accession>
<feature type="transmembrane region" description="Helical" evidence="1">
    <location>
        <begin position="198"/>
        <end position="220"/>
    </location>
</feature>
<evidence type="ECO:0000256" key="1">
    <source>
        <dbReference type="SAM" id="Phobius"/>
    </source>
</evidence>
<evidence type="ECO:0000313" key="2">
    <source>
        <dbReference type="EMBL" id="QGH36116.1"/>
    </source>
</evidence>
<feature type="transmembrane region" description="Helical" evidence="1">
    <location>
        <begin position="20"/>
        <end position="40"/>
    </location>
</feature>
<dbReference type="EMBL" id="CP045915">
    <property type="protein sequence ID" value="QGH36116.1"/>
    <property type="molecule type" value="Genomic_DNA"/>
</dbReference>
<organism evidence="2 3">
    <name type="scientific">Gracilibacillus salitolerans</name>
    <dbReference type="NCBI Taxonomy" id="2663022"/>
    <lineage>
        <taxon>Bacteria</taxon>
        <taxon>Bacillati</taxon>
        <taxon>Bacillota</taxon>
        <taxon>Bacilli</taxon>
        <taxon>Bacillales</taxon>
        <taxon>Bacillaceae</taxon>
        <taxon>Gracilibacillus</taxon>
    </lineage>
</organism>
<gene>
    <name evidence="2" type="ORF">GI584_19595</name>
</gene>
<feature type="transmembrane region" description="Helical" evidence="1">
    <location>
        <begin position="103"/>
        <end position="123"/>
    </location>
</feature>